<evidence type="ECO:0000256" key="2">
    <source>
        <dbReference type="PROSITE-ProRule" id="PRU00047"/>
    </source>
</evidence>
<evidence type="ECO:0000313" key="7">
    <source>
        <dbReference type="Proteomes" id="UP000076532"/>
    </source>
</evidence>
<dbReference type="PROSITE" id="PS50158">
    <property type="entry name" value="ZF_CCHC"/>
    <property type="match status" value="1"/>
</dbReference>
<evidence type="ECO:0000256" key="1">
    <source>
        <dbReference type="ARBA" id="ARBA00022664"/>
    </source>
</evidence>
<feature type="coiled-coil region" evidence="3">
    <location>
        <begin position="258"/>
        <end position="285"/>
    </location>
</feature>
<dbReference type="GO" id="GO:0006397">
    <property type="term" value="P:mRNA processing"/>
    <property type="evidence" value="ECO:0007669"/>
    <property type="project" value="UniProtKB-KW"/>
</dbReference>
<dbReference type="Proteomes" id="UP000076532">
    <property type="component" value="Unassembled WGS sequence"/>
</dbReference>
<dbReference type="SUPFAM" id="SSF57756">
    <property type="entry name" value="Retrovirus zinc finger-like domains"/>
    <property type="match status" value="1"/>
</dbReference>
<feature type="domain" description="CCHC-type" evidence="5">
    <location>
        <begin position="204"/>
        <end position="219"/>
    </location>
</feature>
<keyword evidence="3" id="KW-0175">Coiled coil</keyword>
<organism evidence="6 7">
    <name type="scientific">Athelia psychrophila</name>
    <dbReference type="NCBI Taxonomy" id="1759441"/>
    <lineage>
        <taxon>Eukaryota</taxon>
        <taxon>Fungi</taxon>
        <taxon>Dikarya</taxon>
        <taxon>Basidiomycota</taxon>
        <taxon>Agaricomycotina</taxon>
        <taxon>Agaricomycetes</taxon>
        <taxon>Agaricomycetidae</taxon>
        <taxon>Atheliales</taxon>
        <taxon>Atheliaceae</taxon>
        <taxon>Athelia</taxon>
    </lineage>
</organism>
<dbReference type="GO" id="GO:0003676">
    <property type="term" value="F:nucleic acid binding"/>
    <property type="evidence" value="ECO:0007669"/>
    <property type="project" value="InterPro"/>
</dbReference>
<accession>A0A166MVM2</accession>
<name>A0A166MVM2_9AGAM</name>
<feature type="compositionally biased region" description="Low complexity" evidence="4">
    <location>
        <begin position="173"/>
        <end position="184"/>
    </location>
</feature>
<keyword evidence="2" id="KW-0862">Zinc</keyword>
<reference evidence="6 7" key="1">
    <citation type="journal article" date="2016" name="Mol. Biol. Evol.">
        <title>Comparative Genomics of Early-Diverging Mushroom-Forming Fungi Provides Insights into the Origins of Lignocellulose Decay Capabilities.</title>
        <authorList>
            <person name="Nagy L.G."/>
            <person name="Riley R."/>
            <person name="Tritt A."/>
            <person name="Adam C."/>
            <person name="Daum C."/>
            <person name="Floudas D."/>
            <person name="Sun H."/>
            <person name="Yadav J.S."/>
            <person name="Pangilinan J."/>
            <person name="Larsson K.H."/>
            <person name="Matsuura K."/>
            <person name="Barry K."/>
            <person name="Labutti K."/>
            <person name="Kuo R."/>
            <person name="Ohm R.A."/>
            <person name="Bhattacharya S.S."/>
            <person name="Shirouzu T."/>
            <person name="Yoshinaga Y."/>
            <person name="Martin F.M."/>
            <person name="Grigoriev I.V."/>
            <person name="Hibbett D.S."/>
        </authorList>
    </citation>
    <scope>NUCLEOTIDE SEQUENCE [LARGE SCALE GENOMIC DNA]</scope>
    <source>
        <strain evidence="6 7">CBS 109695</strain>
    </source>
</reference>
<keyword evidence="2" id="KW-0479">Metal-binding</keyword>
<dbReference type="GO" id="GO:0008270">
    <property type="term" value="F:zinc ion binding"/>
    <property type="evidence" value="ECO:0007669"/>
    <property type="project" value="UniProtKB-KW"/>
</dbReference>
<keyword evidence="7" id="KW-1185">Reference proteome</keyword>
<evidence type="ECO:0000259" key="5">
    <source>
        <dbReference type="PROSITE" id="PS50158"/>
    </source>
</evidence>
<keyword evidence="2" id="KW-0863">Zinc-finger</keyword>
<dbReference type="AlphaFoldDB" id="A0A166MVM2"/>
<dbReference type="InterPro" id="IPR036875">
    <property type="entry name" value="Znf_CCHC_sf"/>
</dbReference>
<dbReference type="EMBL" id="KV417526">
    <property type="protein sequence ID" value="KZP24366.1"/>
    <property type="molecule type" value="Genomic_DNA"/>
</dbReference>
<keyword evidence="1" id="KW-0507">mRNA processing</keyword>
<evidence type="ECO:0000313" key="6">
    <source>
        <dbReference type="EMBL" id="KZP24366.1"/>
    </source>
</evidence>
<gene>
    <name evidence="6" type="ORF">FIBSPDRAFT_951138</name>
</gene>
<sequence>MPSHPAAQPFLTPVVVIARVAPAFSPVPTPPLRVGLAHAATLPPPHRQRLDTRSSHPPFPLCPPRLFAWVSCMRKRSRHPIDSVPLSYEDSPDSLHCALIARPRYTLVAPAFSPVPAPPLRVGLVHAETLPPPHRQRTPLASKAELQRAEFTGANARRSIPAATTPRNDSWRTRTPSAASPSSSKEGQLSPGIPMEVDANTLVCYNCYKEGHIARKCTQEGKSPYRKVIVKAAKVAATSSDAGKKTEFVEGSSKNSEKGKDAARIAELEQNLNEMQIKFASLASMISARNETESSGF</sequence>
<dbReference type="SMART" id="SM00343">
    <property type="entry name" value="ZnF_C2HC"/>
    <property type="match status" value="1"/>
</dbReference>
<dbReference type="Gene3D" id="4.10.60.10">
    <property type="entry name" value="Zinc finger, CCHC-type"/>
    <property type="match status" value="1"/>
</dbReference>
<evidence type="ECO:0000256" key="3">
    <source>
        <dbReference type="SAM" id="Coils"/>
    </source>
</evidence>
<protein>
    <recommendedName>
        <fullName evidence="5">CCHC-type domain-containing protein</fullName>
    </recommendedName>
</protein>
<evidence type="ECO:0000256" key="4">
    <source>
        <dbReference type="SAM" id="MobiDB-lite"/>
    </source>
</evidence>
<feature type="region of interest" description="Disordered" evidence="4">
    <location>
        <begin position="151"/>
        <end position="193"/>
    </location>
</feature>
<dbReference type="Pfam" id="PF00098">
    <property type="entry name" value="zf-CCHC"/>
    <property type="match status" value="1"/>
</dbReference>
<proteinExistence type="predicted"/>
<dbReference type="InterPro" id="IPR001878">
    <property type="entry name" value="Znf_CCHC"/>
</dbReference>